<dbReference type="OrthoDB" id="9792152at2"/>
<sequence>MTKIYLFFLAVLLSIQSFAQQYQVAGTCTMTLGTNTYGPMNSTTTSGATSRVAVIYPATQLTGVAGQALTGIYFKKMTTGNMTGTPNFKVYLKETSSLDFGAAAIDWATTITGATLVYDSNPVAASTGAAGWKQFIFSNNFTYSGAQNLMVLMEYTNTGNTVNTTWEYEYSSPCVVTTNNNTTKYINNTTGTLGTSLSSSNYRRPFISFSHVPAAPCTGTVTGGTAVSSVTNACANVPFNLSLTGATMGTGITYQWQSSPAGANTFTNIAGATSISYTVANQTAATDYRCIVTCTNGGSTQNSSVVAVGQNSGMACLNYCAAVSAGGTGTFINKVQFGTINNDSSASQPTASPYYTYYPAATTTVAMGTTQNISVTIGPAGTYTGAITSVWIDWNQDGTLSSTEHFYVGPGSGSAGIPSGTTLTVPVTIPVTAVAGITRMRIRTRGNGNPNLSTDACTSFGSGETEDYNITVAPGIPCSGSVTAGTASASAASICVGVPVSLTLTGATIGLGVTYQWQSSPAGANTFTNIAGATGISYTVASQTSATDYRCVVTCTNSGQSATSNTVSVGQNPVTQCYCTPTYTYGCSSGDNLNSFVITGAGTSTISDLNTGCNGSGYYDRTAAFTPVNLIAGQSYPVQINTTYTSPSYEKASIWIDFNDNGVFDAAEKLLTDLSLVTSPSFATANIAIPITAQAGVHRMRVRVVYSTTNVNACANASYGETHDYLVNVQPCTTPTPVVTVASITHNSASVNWSQDAIGANTYELRYRPVGSGSWLPAAGPIAVAALLPGALHSQPLTGLDPATLYEVEVVALCGTTNMGSYSHNEFTTKCDPTPPNVTITSITANSAMINWSPLAASATYEMRWRKVGDPWPTSMTPLPNPPANSYSLSPLDPYTEYEVQVRSTCVGSITPNPWSSLVRFTTERTCQIPPPGLTILELKPTSAKVQWDPYVGPDATGKYILRYRKVGIPGWTTVQVSNNIYILTDLLEMTKYEMEVANVCSGTPGNFTLPYYFTTPTVIYCHMGANTSSGEYISKVTVVPNGKPQMIKASAGSTYTDYTTDPLAQIELIQGSVNNQLTIDKVVSADAGVVAWIDFNRNGEFDINERILVSNPSTAATATTTFSVPSDAFVSNVDYMYVVMRVALMKGGIPVNCTNFDNGEVEDYTVRISKKPATNLLNQNDILIYPNPVSTVLNVKNISKRANYKIYSAAGQLISSGIILNNKVDVHALINGMYVIDIQDGSISAQKKFIKE</sequence>
<dbReference type="PANTHER" id="PTHR46708:SF2">
    <property type="entry name" value="FIBRONECTIN TYPE-III DOMAIN-CONTAINING PROTEIN"/>
    <property type="match status" value="1"/>
</dbReference>
<dbReference type="InterPro" id="IPR036116">
    <property type="entry name" value="FN3_sf"/>
</dbReference>
<evidence type="ECO:0000256" key="2">
    <source>
        <dbReference type="ARBA" id="ARBA00022737"/>
    </source>
</evidence>
<evidence type="ECO:0000256" key="1">
    <source>
        <dbReference type="ARBA" id="ARBA00022729"/>
    </source>
</evidence>
<dbReference type="Gene3D" id="2.60.40.10">
    <property type="entry name" value="Immunoglobulins"/>
    <property type="match status" value="3"/>
</dbReference>
<dbReference type="InterPro" id="IPR045474">
    <property type="entry name" value="GEVED"/>
</dbReference>
<keyword evidence="6" id="KW-1185">Reference proteome</keyword>
<reference evidence="5 6" key="1">
    <citation type="submission" date="2017-11" db="EMBL/GenBank/DDBJ databases">
        <title>Genomic Encyclopedia of Archaeal and Bacterial Type Strains, Phase II (KMG-II): From Individual Species to Whole Genera.</title>
        <authorList>
            <person name="Goeker M."/>
        </authorList>
    </citation>
    <scope>NUCLEOTIDE SEQUENCE [LARGE SCALE GENOMIC DNA]</scope>
    <source>
        <strain evidence="5 6">DSM 27617</strain>
    </source>
</reference>
<dbReference type="Gene3D" id="2.60.40.2700">
    <property type="match status" value="2"/>
</dbReference>
<accession>A0A2M9C6Z5</accession>
<feature type="chain" id="PRO_5014631107" evidence="3">
    <location>
        <begin position="20"/>
        <end position="1253"/>
    </location>
</feature>
<dbReference type="EMBL" id="PGFD01000001">
    <property type="protein sequence ID" value="PJJ66608.1"/>
    <property type="molecule type" value="Genomic_DNA"/>
</dbReference>
<dbReference type="InterPro" id="IPR013783">
    <property type="entry name" value="Ig-like_fold"/>
</dbReference>
<dbReference type="Pfam" id="PF00041">
    <property type="entry name" value="fn3"/>
    <property type="match status" value="3"/>
</dbReference>
<protein>
    <submittedName>
        <fullName evidence="5">Putative secreted protein (Por secretion system target)</fullName>
    </submittedName>
</protein>
<dbReference type="Pfam" id="PF18962">
    <property type="entry name" value="Por_Secre_tail"/>
    <property type="match status" value="1"/>
</dbReference>
<comment type="caution">
    <text evidence="5">The sequence shown here is derived from an EMBL/GenBank/DDBJ whole genome shotgun (WGS) entry which is preliminary data.</text>
</comment>
<dbReference type="Proteomes" id="UP000228740">
    <property type="component" value="Unassembled WGS sequence"/>
</dbReference>
<organism evidence="5 6">
    <name type="scientific">Chryseobacterium geocarposphaerae</name>
    <dbReference type="NCBI Taxonomy" id="1416776"/>
    <lineage>
        <taxon>Bacteria</taxon>
        <taxon>Pseudomonadati</taxon>
        <taxon>Bacteroidota</taxon>
        <taxon>Flavobacteriia</taxon>
        <taxon>Flavobacteriales</taxon>
        <taxon>Weeksellaceae</taxon>
        <taxon>Chryseobacterium group</taxon>
        <taxon>Chryseobacterium</taxon>
    </lineage>
</organism>
<feature type="domain" description="Fibronectin type-III" evidence="4">
    <location>
        <begin position="834"/>
        <end position="926"/>
    </location>
</feature>
<keyword evidence="2" id="KW-0677">Repeat</keyword>
<evidence type="ECO:0000313" key="5">
    <source>
        <dbReference type="EMBL" id="PJJ66608.1"/>
    </source>
</evidence>
<dbReference type="NCBIfam" id="TIGR04183">
    <property type="entry name" value="Por_Secre_tail"/>
    <property type="match status" value="1"/>
</dbReference>
<dbReference type="InterPro" id="IPR003961">
    <property type="entry name" value="FN3_dom"/>
</dbReference>
<dbReference type="SUPFAM" id="SSF49265">
    <property type="entry name" value="Fibronectin type III"/>
    <property type="match status" value="2"/>
</dbReference>
<keyword evidence="1 3" id="KW-0732">Signal</keyword>
<dbReference type="InterPro" id="IPR026444">
    <property type="entry name" value="Secre_tail"/>
</dbReference>
<feature type="signal peptide" evidence="3">
    <location>
        <begin position="1"/>
        <end position="19"/>
    </location>
</feature>
<evidence type="ECO:0000256" key="3">
    <source>
        <dbReference type="SAM" id="SignalP"/>
    </source>
</evidence>
<dbReference type="PANTHER" id="PTHR46708">
    <property type="entry name" value="TENASCIN"/>
    <property type="match status" value="1"/>
</dbReference>
<dbReference type="CDD" id="cd00063">
    <property type="entry name" value="FN3"/>
    <property type="match status" value="3"/>
</dbReference>
<dbReference type="InterPro" id="IPR050991">
    <property type="entry name" value="ECM_Regulatory_Proteins"/>
</dbReference>
<proteinExistence type="predicted"/>
<feature type="domain" description="Fibronectin type-III" evidence="4">
    <location>
        <begin position="930"/>
        <end position="1019"/>
    </location>
</feature>
<dbReference type="RefSeq" id="WP_100375377.1">
    <property type="nucleotide sequence ID" value="NZ_PGFD01000001.1"/>
</dbReference>
<evidence type="ECO:0000313" key="6">
    <source>
        <dbReference type="Proteomes" id="UP000228740"/>
    </source>
</evidence>
<dbReference type="PROSITE" id="PS50853">
    <property type="entry name" value="FN3"/>
    <property type="match status" value="3"/>
</dbReference>
<dbReference type="AlphaFoldDB" id="A0A2M9C6Z5"/>
<dbReference type="Pfam" id="PF20009">
    <property type="entry name" value="GEVED"/>
    <property type="match status" value="3"/>
</dbReference>
<evidence type="ECO:0000259" key="4">
    <source>
        <dbReference type="PROSITE" id="PS50853"/>
    </source>
</evidence>
<dbReference type="SMART" id="SM00060">
    <property type="entry name" value="FN3"/>
    <property type="match status" value="3"/>
</dbReference>
<name>A0A2M9C6Z5_9FLAO</name>
<gene>
    <name evidence="5" type="ORF">CLV73_0597</name>
</gene>
<feature type="domain" description="Fibronectin type-III" evidence="4">
    <location>
        <begin position="734"/>
        <end position="833"/>
    </location>
</feature>